<sequence length="206" mass="21697">MDNKVTLYGASGHGKVIIDILESMGVGIATVLDDNPNLKALLTYPISKPTEVDRVEDRNVIISIGNNKVRKALSQKMNCHFAQAIHPTATLSKHTRLGEGTVVMAGVIINPDTTIGAHCIINTGAIVEHDCMIGDFVHLSPNVSLAGNVQVMEGAHVGIGASVIQGVKIGKWATVGAGSVIIKDVPDYAVVVGNPGKIIKYNTTNE</sequence>
<dbReference type="RefSeq" id="WP_129465161.1">
    <property type="nucleotide sequence ID" value="NZ_JACSXZ010000001.1"/>
</dbReference>
<organism evidence="8 9">
    <name type="scientific">Flavobacterium piscinae</name>
    <dbReference type="NCBI Taxonomy" id="2506424"/>
    <lineage>
        <taxon>Bacteria</taxon>
        <taxon>Pseudomonadati</taxon>
        <taxon>Bacteroidota</taxon>
        <taxon>Flavobacteriia</taxon>
        <taxon>Flavobacteriales</taxon>
        <taxon>Flavobacteriaceae</taxon>
        <taxon>Flavobacterium</taxon>
    </lineage>
</organism>
<dbReference type="CDD" id="cd03360">
    <property type="entry name" value="LbH_AT_putative"/>
    <property type="match status" value="1"/>
</dbReference>
<dbReference type="Proteomes" id="UP000289734">
    <property type="component" value="Unassembled WGS sequence"/>
</dbReference>
<dbReference type="AlphaFoldDB" id="A0A4Q1KMZ3"/>
<dbReference type="Gene3D" id="3.40.50.20">
    <property type="match status" value="1"/>
</dbReference>
<dbReference type="NCBIfam" id="TIGR03570">
    <property type="entry name" value="NeuD_NnaD"/>
    <property type="match status" value="1"/>
</dbReference>
<feature type="binding site" evidence="6">
    <location>
        <position position="65"/>
    </location>
    <ligand>
        <name>substrate</name>
    </ligand>
</feature>
<evidence type="ECO:0000256" key="2">
    <source>
        <dbReference type="ARBA" id="ARBA00022679"/>
    </source>
</evidence>
<dbReference type="InterPro" id="IPR001451">
    <property type="entry name" value="Hexapep"/>
</dbReference>
<dbReference type="InterPro" id="IPR050179">
    <property type="entry name" value="Trans_hexapeptide_repeat"/>
</dbReference>
<dbReference type="GO" id="GO:0016746">
    <property type="term" value="F:acyltransferase activity"/>
    <property type="evidence" value="ECO:0007669"/>
    <property type="project" value="UniProtKB-KW"/>
</dbReference>
<dbReference type="Gene3D" id="2.160.10.10">
    <property type="entry name" value="Hexapeptide repeat proteins"/>
    <property type="match status" value="1"/>
</dbReference>
<comment type="caution">
    <text evidence="8">The sequence shown here is derived from an EMBL/GenBank/DDBJ whole genome shotgun (WGS) entry which is preliminary data.</text>
</comment>
<feature type="binding site" evidence="6">
    <location>
        <begin position="11"/>
        <end position="13"/>
    </location>
    <ligand>
        <name>substrate</name>
    </ligand>
</feature>
<gene>
    <name evidence="8" type="ORF">EQG68_12165</name>
</gene>
<feature type="binding site" evidence="6">
    <location>
        <position position="138"/>
    </location>
    <ligand>
        <name>acetyl-CoA</name>
        <dbReference type="ChEBI" id="CHEBI:57288"/>
    </ligand>
</feature>
<reference evidence="9" key="1">
    <citation type="submission" date="2019-01" db="EMBL/GenBank/DDBJ databases">
        <title>Cytophagaceae bacterium strain CAR-16.</title>
        <authorList>
            <person name="Chen W.-M."/>
        </authorList>
    </citation>
    <scope>NUCLEOTIDE SEQUENCE [LARGE SCALE GENOMIC DNA]</scope>
    <source>
        <strain evidence="9">ICH-30</strain>
    </source>
</reference>
<comment type="similarity">
    <text evidence="1">Belongs to the transferase hexapeptide repeat family.</text>
</comment>
<dbReference type="OrthoDB" id="9794407at2"/>
<dbReference type="PANTHER" id="PTHR43300">
    <property type="entry name" value="ACETYLTRANSFERASE"/>
    <property type="match status" value="1"/>
</dbReference>
<evidence type="ECO:0000256" key="4">
    <source>
        <dbReference type="ARBA" id="ARBA00023315"/>
    </source>
</evidence>
<protein>
    <submittedName>
        <fullName evidence="8">Acetyltransferase</fullName>
    </submittedName>
</protein>
<evidence type="ECO:0000313" key="9">
    <source>
        <dbReference type="Proteomes" id="UP000289734"/>
    </source>
</evidence>
<dbReference type="InterPro" id="IPR011004">
    <property type="entry name" value="Trimer_LpxA-like_sf"/>
</dbReference>
<dbReference type="Pfam" id="PF00132">
    <property type="entry name" value="Hexapep"/>
    <property type="match status" value="1"/>
</dbReference>
<dbReference type="Pfam" id="PF17836">
    <property type="entry name" value="PglD_N"/>
    <property type="match status" value="1"/>
</dbReference>
<evidence type="ECO:0000256" key="6">
    <source>
        <dbReference type="PIRSR" id="PIRSR620019-2"/>
    </source>
</evidence>
<keyword evidence="2 8" id="KW-0808">Transferase</keyword>
<evidence type="ECO:0000256" key="3">
    <source>
        <dbReference type="ARBA" id="ARBA00022737"/>
    </source>
</evidence>
<feature type="domain" description="PglD N-terminal" evidence="7">
    <location>
        <begin position="4"/>
        <end position="76"/>
    </location>
</feature>
<dbReference type="SUPFAM" id="SSF51161">
    <property type="entry name" value="Trimeric LpxA-like enzymes"/>
    <property type="match status" value="1"/>
</dbReference>
<dbReference type="EMBL" id="SBKQ01000012">
    <property type="protein sequence ID" value="RXR30174.1"/>
    <property type="molecule type" value="Genomic_DNA"/>
</dbReference>
<keyword evidence="4" id="KW-0012">Acyltransferase</keyword>
<feature type="binding site" evidence="6">
    <location>
        <position position="159"/>
    </location>
    <ligand>
        <name>acetyl-CoA</name>
        <dbReference type="ChEBI" id="CHEBI:57288"/>
    </ligand>
</feature>
<evidence type="ECO:0000256" key="5">
    <source>
        <dbReference type="PIRSR" id="PIRSR620019-1"/>
    </source>
</evidence>
<evidence type="ECO:0000256" key="1">
    <source>
        <dbReference type="ARBA" id="ARBA00007274"/>
    </source>
</evidence>
<accession>A0A4Q1KMZ3</accession>
<feature type="site" description="Increases basicity of active site His" evidence="5">
    <location>
        <position position="130"/>
    </location>
</feature>
<dbReference type="PROSITE" id="PS00101">
    <property type="entry name" value="HEXAPEP_TRANSFERASES"/>
    <property type="match status" value="1"/>
</dbReference>
<dbReference type="InterPro" id="IPR020019">
    <property type="entry name" value="AcTrfase_PglD-like"/>
</dbReference>
<keyword evidence="9" id="KW-1185">Reference proteome</keyword>
<dbReference type="InterPro" id="IPR018357">
    <property type="entry name" value="Hexapep_transf_CS"/>
</dbReference>
<keyword evidence="3" id="KW-0677">Repeat</keyword>
<dbReference type="PANTHER" id="PTHR43300:SF7">
    <property type="entry name" value="UDP-N-ACETYLBACILLOSAMINE N-ACETYLTRANSFERASE"/>
    <property type="match status" value="1"/>
</dbReference>
<evidence type="ECO:0000259" key="7">
    <source>
        <dbReference type="Pfam" id="PF17836"/>
    </source>
</evidence>
<evidence type="ECO:0000313" key="8">
    <source>
        <dbReference type="EMBL" id="RXR30174.1"/>
    </source>
</evidence>
<dbReference type="InterPro" id="IPR041561">
    <property type="entry name" value="PglD_N"/>
</dbReference>
<proteinExistence type="inferred from homology"/>
<feature type="active site" description="Proton acceptor" evidence="5">
    <location>
        <position position="129"/>
    </location>
</feature>
<name>A0A4Q1KMZ3_9FLAO</name>